<dbReference type="Proteomes" id="UP000053617">
    <property type="component" value="Unassembled WGS sequence"/>
</dbReference>
<dbReference type="HOGENOM" id="CLU_096872_1_1_1"/>
<name>A0A0D2FFH0_9EURO</name>
<protein>
    <submittedName>
        <fullName evidence="1">Rhinocladiella mackenziei CBS 650.93 unplaced genomic scaffold supercont1.8, whole genome shotgun sequence</fullName>
    </submittedName>
</protein>
<dbReference type="PANTHER" id="PTHR37315">
    <property type="entry name" value="UPF0311 PROTEIN BLR7842"/>
    <property type="match status" value="1"/>
</dbReference>
<keyword evidence="2" id="KW-1185">Reference proteome</keyword>
<reference evidence="1 2" key="1">
    <citation type="submission" date="2015-01" db="EMBL/GenBank/DDBJ databases">
        <title>The Genome Sequence of Rhinocladiella mackenzie CBS 650.93.</title>
        <authorList>
            <consortium name="The Broad Institute Genomics Platform"/>
            <person name="Cuomo C."/>
            <person name="de Hoog S."/>
            <person name="Gorbushina A."/>
            <person name="Stielow B."/>
            <person name="Teixiera M."/>
            <person name="Abouelleil A."/>
            <person name="Chapman S.B."/>
            <person name="Priest M."/>
            <person name="Young S.K."/>
            <person name="Wortman J."/>
            <person name="Nusbaum C."/>
            <person name="Birren B."/>
        </authorList>
    </citation>
    <scope>NUCLEOTIDE SEQUENCE [LARGE SCALE GENOMIC DNA]</scope>
    <source>
        <strain evidence="1 2">CBS 650.93</strain>
    </source>
</reference>
<dbReference type="InterPro" id="IPR020915">
    <property type="entry name" value="UPF0311"/>
</dbReference>
<dbReference type="OrthoDB" id="2544694at2759"/>
<gene>
    <name evidence="1" type="ORF">Z518_09832</name>
</gene>
<accession>A0A0D2FFH0</accession>
<dbReference type="Gene3D" id="2.40.160.20">
    <property type="match status" value="1"/>
</dbReference>
<sequence>MAPKLEIAFTMRAYLNKANVLDLGAIKSGPQRVIVPISHGFLDGSGVHATILPGGSDWSLVNTSGNTIHLDVRTQARSDDEKNFYIHYNGVVKFDESLVGFFQWGQDAKTTSFGDHHWFTMPIMETNHTEYKWVEETVFVGQGRCVVDSDGAQAVEYQIYRVMN</sequence>
<dbReference type="RefSeq" id="XP_013267903.1">
    <property type="nucleotide sequence ID" value="XM_013412449.1"/>
</dbReference>
<proteinExistence type="predicted"/>
<organism evidence="1 2">
    <name type="scientific">Rhinocladiella mackenziei CBS 650.93</name>
    <dbReference type="NCBI Taxonomy" id="1442369"/>
    <lineage>
        <taxon>Eukaryota</taxon>
        <taxon>Fungi</taxon>
        <taxon>Dikarya</taxon>
        <taxon>Ascomycota</taxon>
        <taxon>Pezizomycotina</taxon>
        <taxon>Eurotiomycetes</taxon>
        <taxon>Chaetothyriomycetidae</taxon>
        <taxon>Chaetothyriales</taxon>
        <taxon>Herpotrichiellaceae</taxon>
        <taxon>Rhinocladiella</taxon>
    </lineage>
</organism>
<dbReference type="GeneID" id="25297903"/>
<dbReference type="Pfam" id="PF11578">
    <property type="entry name" value="DUF3237"/>
    <property type="match status" value="1"/>
</dbReference>
<evidence type="ECO:0000313" key="2">
    <source>
        <dbReference type="Proteomes" id="UP000053617"/>
    </source>
</evidence>
<dbReference type="STRING" id="1442369.A0A0D2FFH0"/>
<dbReference type="VEuPathDB" id="FungiDB:Z518_09832"/>
<evidence type="ECO:0000313" key="1">
    <source>
        <dbReference type="EMBL" id="KIX00767.1"/>
    </source>
</evidence>
<dbReference type="PANTHER" id="PTHR37315:SF1">
    <property type="entry name" value="UPF0311 PROTEIN BLR7842"/>
    <property type="match status" value="1"/>
</dbReference>
<dbReference type="EMBL" id="KN847482">
    <property type="protein sequence ID" value="KIX00767.1"/>
    <property type="molecule type" value="Genomic_DNA"/>
</dbReference>
<dbReference type="AlphaFoldDB" id="A0A0D2FFH0"/>